<accession>A0A9P8UW87</accession>
<feature type="compositionally biased region" description="Polar residues" evidence="1">
    <location>
        <begin position="280"/>
        <end position="292"/>
    </location>
</feature>
<feature type="compositionally biased region" description="Basic and acidic residues" evidence="1">
    <location>
        <begin position="228"/>
        <end position="238"/>
    </location>
</feature>
<feature type="region of interest" description="Disordered" evidence="1">
    <location>
        <begin position="259"/>
        <end position="324"/>
    </location>
</feature>
<feature type="region of interest" description="Disordered" evidence="1">
    <location>
        <begin position="1"/>
        <end position="119"/>
    </location>
</feature>
<dbReference type="AlphaFoldDB" id="A0A9P8UW87"/>
<reference evidence="2" key="1">
    <citation type="journal article" date="2021" name="Nat. Commun.">
        <title>Genetic determinants of endophytism in the Arabidopsis root mycobiome.</title>
        <authorList>
            <person name="Mesny F."/>
            <person name="Miyauchi S."/>
            <person name="Thiergart T."/>
            <person name="Pickel B."/>
            <person name="Atanasova L."/>
            <person name="Karlsson M."/>
            <person name="Huettel B."/>
            <person name="Barry K.W."/>
            <person name="Haridas S."/>
            <person name="Chen C."/>
            <person name="Bauer D."/>
            <person name="Andreopoulos W."/>
            <person name="Pangilinan J."/>
            <person name="LaButti K."/>
            <person name="Riley R."/>
            <person name="Lipzen A."/>
            <person name="Clum A."/>
            <person name="Drula E."/>
            <person name="Henrissat B."/>
            <person name="Kohler A."/>
            <person name="Grigoriev I.V."/>
            <person name="Martin F.M."/>
            <person name="Hacquard S."/>
        </authorList>
    </citation>
    <scope>NUCLEOTIDE SEQUENCE</scope>
    <source>
        <strain evidence="2">MPI-SDFR-AT-0073</strain>
    </source>
</reference>
<evidence type="ECO:0000313" key="2">
    <source>
        <dbReference type="EMBL" id="KAH6659696.1"/>
    </source>
</evidence>
<comment type="caution">
    <text evidence="2">The sequence shown here is derived from an EMBL/GenBank/DDBJ whole genome shotgun (WGS) entry which is preliminary data.</text>
</comment>
<feature type="compositionally biased region" description="Polar residues" evidence="1">
    <location>
        <begin position="44"/>
        <end position="110"/>
    </location>
</feature>
<feature type="compositionally biased region" description="Pro residues" evidence="1">
    <location>
        <begin position="267"/>
        <end position="277"/>
    </location>
</feature>
<feature type="region of interest" description="Disordered" evidence="1">
    <location>
        <begin position="195"/>
        <end position="238"/>
    </location>
</feature>
<feature type="compositionally biased region" description="Low complexity" evidence="1">
    <location>
        <begin position="26"/>
        <end position="43"/>
    </location>
</feature>
<dbReference type="RefSeq" id="XP_045963827.1">
    <property type="nucleotide sequence ID" value="XM_046101325.1"/>
</dbReference>
<dbReference type="OrthoDB" id="2530523at2759"/>
<proteinExistence type="predicted"/>
<gene>
    <name evidence="2" type="ORF">BKA67DRAFT_545444</name>
</gene>
<dbReference type="GeneID" id="70130217"/>
<organism evidence="2 3">
    <name type="scientific">Truncatella angustata</name>
    <dbReference type="NCBI Taxonomy" id="152316"/>
    <lineage>
        <taxon>Eukaryota</taxon>
        <taxon>Fungi</taxon>
        <taxon>Dikarya</taxon>
        <taxon>Ascomycota</taxon>
        <taxon>Pezizomycotina</taxon>
        <taxon>Sordariomycetes</taxon>
        <taxon>Xylariomycetidae</taxon>
        <taxon>Amphisphaeriales</taxon>
        <taxon>Sporocadaceae</taxon>
        <taxon>Truncatella</taxon>
    </lineage>
</organism>
<protein>
    <submittedName>
        <fullName evidence="2">Uncharacterized protein</fullName>
    </submittedName>
</protein>
<evidence type="ECO:0000313" key="3">
    <source>
        <dbReference type="Proteomes" id="UP000758603"/>
    </source>
</evidence>
<dbReference type="EMBL" id="JAGPXC010000001">
    <property type="protein sequence ID" value="KAH6659696.1"/>
    <property type="molecule type" value="Genomic_DNA"/>
</dbReference>
<name>A0A9P8UW87_9PEZI</name>
<sequence>MMMQRMQPPHSNPGGMPSNTPQRQFPGQSQTPGPGSGPQSTPTINNSVPSQQPHFSTPQTNHTPAQSQTPNNALHQPSQSLGSNIQTPQTPTFPANVQGSGTNGTASATPVSPGGDSRDKDRIAVILEINSELLWEASQVQNTMLAVKNEKLPLKEGAPQDAEKTEEERILAQDYSQCMRRLQGNLAYLAQLADKKTSSQAAAHPSYMKPPPLSAKVKIRPTPPPEGSEGKALEPASRDETIRYFNELYAKLQNLYPGVDYNKEPALPGPGARPGPQGPNTQRPINPASNLPSPVPGKQPTPKLATSGPPQLVAGQPTANGPQS</sequence>
<evidence type="ECO:0000256" key="1">
    <source>
        <dbReference type="SAM" id="MobiDB-lite"/>
    </source>
</evidence>
<dbReference type="Proteomes" id="UP000758603">
    <property type="component" value="Unassembled WGS sequence"/>
</dbReference>
<keyword evidence="3" id="KW-1185">Reference proteome</keyword>